<dbReference type="PANTHER" id="PTHR43685:SF3">
    <property type="entry name" value="SLR2126 PROTEIN"/>
    <property type="match status" value="1"/>
</dbReference>
<evidence type="ECO:0000259" key="2">
    <source>
        <dbReference type="Pfam" id="PF00535"/>
    </source>
</evidence>
<gene>
    <name evidence="3" type="ORF">Acor_45960</name>
</gene>
<dbReference type="Gene3D" id="3.90.550.10">
    <property type="entry name" value="Spore Coat Polysaccharide Biosynthesis Protein SpsA, Chain A"/>
    <property type="match status" value="1"/>
</dbReference>
<organism evidence="3 4">
    <name type="scientific">Acrocarpospora corrugata</name>
    <dbReference type="NCBI Taxonomy" id="35763"/>
    <lineage>
        <taxon>Bacteria</taxon>
        <taxon>Bacillati</taxon>
        <taxon>Actinomycetota</taxon>
        <taxon>Actinomycetes</taxon>
        <taxon>Streptosporangiales</taxon>
        <taxon>Streptosporangiaceae</taxon>
        <taxon>Acrocarpospora</taxon>
    </lineage>
</organism>
<dbReference type="EMBL" id="BLAD01000059">
    <property type="protein sequence ID" value="GES02530.1"/>
    <property type="molecule type" value="Genomic_DNA"/>
</dbReference>
<dbReference type="AlphaFoldDB" id="A0A5M3W2R2"/>
<keyword evidence="1" id="KW-0175">Coiled coil</keyword>
<dbReference type="InterPro" id="IPR050834">
    <property type="entry name" value="Glycosyltransf_2"/>
</dbReference>
<dbReference type="PANTHER" id="PTHR43685">
    <property type="entry name" value="GLYCOSYLTRANSFERASE"/>
    <property type="match status" value="1"/>
</dbReference>
<dbReference type="CDD" id="cd00761">
    <property type="entry name" value="Glyco_tranf_GTA_type"/>
    <property type="match status" value="1"/>
</dbReference>
<comment type="caution">
    <text evidence="3">The sequence shown here is derived from an EMBL/GenBank/DDBJ whole genome shotgun (WGS) entry which is preliminary data.</text>
</comment>
<feature type="coiled-coil region" evidence="1">
    <location>
        <begin position="481"/>
        <end position="508"/>
    </location>
</feature>
<name>A0A5M3W2R2_9ACTN</name>
<keyword evidence="4" id="KW-1185">Reference proteome</keyword>
<dbReference type="RefSeq" id="WP_155338752.1">
    <property type="nucleotide sequence ID" value="NZ_BAAABN010000077.1"/>
</dbReference>
<evidence type="ECO:0000256" key="1">
    <source>
        <dbReference type="SAM" id="Coils"/>
    </source>
</evidence>
<evidence type="ECO:0000313" key="4">
    <source>
        <dbReference type="Proteomes" id="UP000334990"/>
    </source>
</evidence>
<evidence type="ECO:0000313" key="3">
    <source>
        <dbReference type="EMBL" id="GES02530.1"/>
    </source>
</evidence>
<protein>
    <recommendedName>
        <fullName evidence="2">Glycosyltransferase 2-like domain-containing protein</fullName>
    </recommendedName>
</protein>
<feature type="domain" description="Glycosyltransferase 2-like" evidence="2">
    <location>
        <begin position="28"/>
        <end position="152"/>
    </location>
</feature>
<dbReference type="Proteomes" id="UP000334990">
    <property type="component" value="Unassembled WGS sequence"/>
</dbReference>
<dbReference type="SUPFAM" id="SSF53448">
    <property type="entry name" value="Nucleotide-diphospho-sugar transferases"/>
    <property type="match status" value="1"/>
</dbReference>
<accession>A0A5M3W2R2</accession>
<dbReference type="Pfam" id="PF00535">
    <property type="entry name" value="Glycos_transf_2"/>
    <property type="match status" value="1"/>
</dbReference>
<dbReference type="OrthoDB" id="5168148at2"/>
<reference evidence="3 4" key="1">
    <citation type="submission" date="2019-10" db="EMBL/GenBank/DDBJ databases">
        <title>Whole genome shotgun sequence of Acrocarpospora corrugata NBRC 13972.</title>
        <authorList>
            <person name="Ichikawa N."/>
            <person name="Kimura A."/>
            <person name="Kitahashi Y."/>
            <person name="Komaki H."/>
            <person name="Oguchi A."/>
        </authorList>
    </citation>
    <scope>NUCLEOTIDE SEQUENCE [LARGE SCALE GENOMIC DNA]</scope>
    <source>
        <strain evidence="3 4">NBRC 13972</strain>
    </source>
</reference>
<dbReference type="InterPro" id="IPR001173">
    <property type="entry name" value="Glyco_trans_2-like"/>
</dbReference>
<proteinExistence type="predicted"/>
<sequence>MTARIRHNDYGVLVPPAIGEWQPRLSVTVVIPAYQCQDALDRTLAALTAQTYPAALLDVVIADDGSTPAVTVPALAPARTRVVRVPEGRWGRGWARQTGASAARGDVLHWLDSDMILYRDHLESHMRWHHLADHLVVHGVIQFTDAEKAPPSPAEVATAVRDGNAGLLFPAESVRPHEYSAKILAETRQLRDAGQRAYLLHSGATTSVPARLLERAGGVDTSLNMGEDTELGYRLAQAGAVFVPDQALSWHIGLSTVLRREKDVHRHNWSLLGSVIPLLRWLRAHPRRQWAVPFAQIVVDSAGASYEQTRASVDAALAGTVADTAVVVLGPWSKLTGERRRSLDEPLLEHRLVSNLYAAEPRVTLAESVPPTATPAPWRLRCPAGWVLGADTLARLIKFADQDQLGLVSAALTETAAGVTAVRLERTAAYGRASLYPDEEADDVVDELFGSAWLDGGEVGITTPDLADPLTGVPAKLRAEVARWRAEAGRHEAEAARWKAEAERLAAEQAAVPPRRNWLRTSR</sequence>
<dbReference type="InterPro" id="IPR029044">
    <property type="entry name" value="Nucleotide-diphossugar_trans"/>
</dbReference>